<proteinExistence type="inferred from homology"/>
<evidence type="ECO:0000313" key="8">
    <source>
        <dbReference type="Proteomes" id="UP000298595"/>
    </source>
</evidence>
<dbReference type="Pfam" id="PF20172">
    <property type="entry name" value="DUF6538"/>
    <property type="match status" value="1"/>
</dbReference>
<dbReference type="InterPro" id="IPR002104">
    <property type="entry name" value="Integrase_catalytic"/>
</dbReference>
<feature type="region of interest" description="Disordered" evidence="5">
    <location>
        <begin position="180"/>
        <end position="223"/>
    </location>
</feature>
<feature type="compositionally biased region" description="Pro residues" evidence="5">
    <location>
        <begin position="185"/>
        <end position="212"/>
    </location>
</feature>
<dbReference type="InterPro" id="IPR011010">
    <property type="entry name" value="DNA_brk_join_enz"/>
</dbReference>
<dbReference type="PANTHER" id="PTHR30349:SF41">
    <property type="entry name" value="INTEGRASE_RECOMBINASE PROTEIN MJ0367-RELATED"/>
    <property type="match status" value="1"/>
</dbReference>
<evidence type="ECO:0000256" key="4">
    <source>
        <dbReference type="ARBA" id="ARBA00023172"/>
    </source>
</evidence>
<dbReference type="AlphaFoldDB" id="A0A4D8PJV1"/>
<dbReference type="PANTHER" id="PTHR30349">
    <property type="entry name" value="PHAGE INTEGRASE-RELATED"/>
    <property type="match status" value="1"/>
</dbReference>
<feature type="domain" description="Tyr recombinase" evidence="6">
    <location>
        <begin position="357"/>
        <end position="577"/>
    </location>
</feature>
<dbReference type="SUPFAM" id="SSF56349">
    <property type="entry name" value="DNA breaking-rejoining enzymes"/>
    <property type="match status" value="1"/>
</dbReference>
<dbReference type="Proteomes" id="UP000298595">
    <property type="component" value="Chromosome"/>
</dbReference>
<dbReference type="GO" id="GO:0015074">
    <property type="term" value="P:DNA integration"/>
    <property type="evidence" value="ECO:0007669"/>
    <property type="project" value="UniProtKB-KW"/>
</dbReference>
<evidence type="ECO:0000259" key="6">
    <source>
        <dbReference type="PROSITE" id="PS51898"/>
    </source>
</evidence>
<dbReference type="InterPro" id="IPR050090">
    <property type="entry name" value="Tyrosine_recombinase_XerCD"/>
</dbReference>
<dbReference type="InterPro" id="IPR046668">
    <property type="entry name" value="DUF6538"/>
</dbReference>
<dbReference type="GO" id="GO:0003677">
    <property type="term" value="F:DNA binding"/>
    <property type="evidence" value="ECO:0007669"/>
    <property type="project" value="UniProtKB-KW"/>
</dbReference>
<name>A0A4D8PJV1_9PROT</name>
<accession>A0A4D8PJV1</accession>
<organism evidence="7 8">
    <name type="scientific">Azospirillum argentinense</name>
    <dbReference type="NCBI Taxonomy" id="2970906"/>
    <lineage>
        <taxon>Bacteria</taxon>
        <taxon>Pseudomonadati</taxon>
        <taxon>Pseudomonadota</taxon>
        <taxon>Alphaproteobacteria</taxon>
        <taxon>Rhodospirillales</taxon>
        <taxon>Azospirillaceae</taxon>
        <taxon>Azospirillum</taxon>
    </lineage>
</organism>
<dbReference type="RefSeq" id="WP_137115622.1">
    <property type="nucleotide sequence ID" value="NZ_CP032321.1"/>
</dbReference>
<keyword evidence="4" id="KW-0233">DNA recombination</keyword>
<dbReference type="CDD" id="cd01184">
    <property type="entry name" value="INT_C_like_1"/>
    <property type="match status" value="1"/>
</dbReference>
<dbReference type="InterPro" id="IPR013762">
    <property type="entry name" value="Integrase-like_cat_sf"/>
</dbReference>
<keyword evidence="3" id="KW-0238">DNA-binding</keyword>
<dbReference type="Gene3D" id="1.10.443.10">
    <property type="entry name" value="Intergrase catalytic core"/>
    <property type="match status" value="1"/>
</dbReference>
<evidence type="ECO:0000256" key="3">
    <source>
        <dbReference type="ARBA" id="ARBA00023125"/>
    </source>
</evidence>
<evidence type="ECO:0000256" key="1">
    <source>
        <dbReference type="ARBA" id="ARBA00008857"/>
    </source>
</evidence>
<protein>
    <submittedName>
        <fullName evidence="7">Site-specific integrase</fullName>
    </submittedName>
</protein>
<keyword evidence="2" id="KW-0229">DNA integration</keyword>
<sequence>MSIQTNVRRRGAVYHFRLRLPADLVDRFGRPELSRSLKTTSPSEARRRAAIAAQLAYEMFTTVRDSPDMTPDEIATLARRFYDATLTEQRELAALAPFSPRAAEQKALEDAQRPGIMRALAGDIATRRTLMVQASADELLERHGIVLDRESLAYSDLCAALARAQLAALAQIDGGASGADLPPDLLAPPAAPPPAPPAPAAVPPVASPPPVPASAAPDLPPESRLPLSDLIEDVISRRGLQGKYAGDYRIAVRWFEEAYGKKPVSDVSKRDAIGFKKLLEMTPTNSTQRYPGKTIREAAELNKRRAQPHPTLNSKTITKWLSPLRVVFGMLADDMIVEINPFEGVRAQPTKGEPRRKDRDPFTNEQLRMIFNAPMFTGAKSESRLSQPGPFIPQDHRRWAPLVALYTGARPTEIAQLELSDIIEQDGVLMFSVNNIYDEDDDEGPATPRKRVKTEAGIRLIPVHRELICLGFLDYVNTMRKARAKRLFESWKPTSAGSYINTFPRFFNRTFLPNLKAKTKRTSFYSFRHNFKDAQKRGGLHPGVADALFGHSDQSTAGIYGSGASAFRPRQLADAMDQISYDGVVDLSHLIVS</sequence>
<dbReference type="KEGG" id="aare:D3093_11910"/>
<evidence type="ECO:0000256" key="2">
    <source>
        <dbReference type="ARBA" id="ARBA00022908"/>
    </source>
</evidence>
<evidence type="ECO:0000256" key="5">
    <source>
        <dbReference type="SAM" id="MobiDB-lite"/>
    </source>
</evidence>
<comment type="similarity">
    <text evidence="1">Belongs to the 'phage' integrase family.</text>
</comment>
<evidence type="ECO:0000313" key="7">
    <source>
        <dbReference type="EMBL" id="QCN95908.1"/>
    </source>
</evidence>
<reference evidence="7 8" key="1">
    <citation type="submission" date="2018-09" db="EMBL/GenBank/DDBJ databases">
        <title>Whole genome based analysis of evolution and adaptive divergence in Indian and Brazilian strains of Azospirillum brasilense.</title>
        <authorList>
            <person name="Singh C."/>
            <person name="Tripathi A.K."/>
        </authorList>
    </citation>
    <scope>NUCLEOTIDE SEQUENCE [LARGE SCALE GENOMIC DNA]</scope>
    <source>
        <strain evidence="7 8">MTCC4035</strain>
    </source>
</reference>
<dbReference type="GO" id="GO:0006310">
    <property type="term" value="P:DNA recombination"/>
    <property type="evidence" value="ECO:0007669"/>
    <property type="project" value="UniProtKB-KW"/>
</dbReference>
<dbReference type="PROSITE" id="PS51898">
    <property type="entry name" value="TYR_RECOMBINASE"/>
    <property type="match status" value="1"/>
</dbReference>
<dbReference type="EMBL" id="CP032321">
    <property type="protein sequence ID" value="QCN95908.1"/>
    <property type="molecule type" value="Genomic_DNA"/>
</dbReference>
<gene>
    <name evidence="7" type="ORF">D3093_11910</name>
</gene>